<dbReference type="GO" id="GO:0006434">
    <property type="term" value="P:seryl-tRNA aminoacylation"/>
    <property type="evidence" value="ECO:0007669"/>
    <property type="project" value="InterPro"/>
</dbReference>
<dbReference type="AlphaFoldDB" id="A0AAD7Z7L4"/>
<evidence type="ECO:0000313" key="4">
    <source>
        <dbReference type="EMBL" id="KAJ9575539.1"/>
    </source>
</evidence>
<keyword evidence="5" id="KW-1185">Reference proteome</keyword>
<comment type="similarity">
    <text evidence="1">Belongs to the class-II aminoacyl-tRNA synthetase family. Type-1 seryl-tRNA synthetase subfamily.</text>
</comment>
<dbReference type="GO" id="GO:0005524">
    <property type="term" value="F:ATP binding"/>
    <property type="evidence" value="ECO:0007669"/>
    <property type="project" value="InterPro"/>
</dbReference>
<dbReference type="InterPro" id="IPR042103">
    <property type="entry name" value="SerRS_1_N_sf"/>
</dbReference>
<reference evidence="4" key="2">
    <citation type="submission" date="2023-05" db="EMBL/GenBank/DDBJ databases">
        <authorList>
            <person name="Fouks B."/>
        </authorList>
    </citation>
    <scope>NUCLEOTIDE SEQUENCE</scope>
    <source>
        <strain evidence="4">Stay&amp;Tobe</strain>
        <tissue evidence="4">Testes</tissue>
    </source>
</reference>
<dbReference type="Gene3D" id="3.30.930.10">
    <property type="entry name" value="Bira Bifunctional Protein, Domain 2"/>
    <property type="match status" value="1"/>
</dbReference>
<accession>A0AAD7Z7L4</accession>
<dbReference type="EMBL" id="JASPKZ010009832">
    <property type="protein sequence ID" value="KAJ9575539.1"/>
    <property type="molecule type" value="Genomic_DNA"/>
</dbReference>
<dbReference type="Pfam" id="PF00587">
    <property type="entry name" value="tRNA-synt_2b"/>
    <property type="match status" value="1"/>
</dbReference>
<comment type="caution">
    <text evidence="4">The sequence shown here is derived from an EMBL/GenBank/DDBJ whole genome shotgun (WGS) entry which is preliminary data.</text>
</comment>
<dbReference type="InterPro" id="IPR045864">
    <property type="entry name" value="aa-tRNA-synth_II/BPL/LPL"/>
</dbReference>
<dbReference type="InterPro" id="IPR010978">
    <property type="entry name" value="tRNA-bd_arm"/>
</dbReference>
<name>A0AAD7Z7L4_DIPPU</name>
<dbReference type="Proteomes" id="UP001233999">
    <property type="component" value="Unassembled WGS sequence"/>
</dbReference>
<dbReference type="PANTHER" id="PTHR11778">
    <property type="entry name" value="SERYL-TRNA SYNTHETASE"/>
    <property type="match status" value="1"/>
</dbReference>
<feature type="domain" description="Aminoacyl-tRNA synthetase class II (G/ P/ S/T)" evidence="3">
    <location>
        <begin position="245"/>
        <end position="411"/>
    </location>
</feature>
<dbReference type="SUPFAM" id="SSF55681">
    <property type="entry name" value="Class II aaRS and biotin synthetases"/>
    <property type="match status" value="1"/>
</dbReference>
<protein>
    <recommendedName>
        <fullName evidence="3">Aminoacyl-tRNA synthetase class II (G/ P/ S/T) domain-containing protein</fullName>
    </recommendedName>
</protein>
<dbReference type="PIRSF" id="PIRSF001529">
    <property type="entry name" value="Ser-tRNA-synth_IIa"/>
    <property type="match status" value="1"/>
</dbReference>
<dbReference type="SUPFAM" id="SSF46589">
    <property type="entry name" value="tRNA-binding arm"/>
    <property type="match status" value="1"/>
</dbReference>
<reference evidence="4" key="1">
    <citation type="journal article" date="2023" name="IScience">
        <title>Live-bearing cockroach genome reveals convergent evolutionary mechanisms linked to viviparity in insects and beyond.</title>
        <authorList>
            <person name="Fouks B."/>
            <person name="Harrison M.C."/>
            <person name="Mikhailova A.A."/>
            <person name="Marchal E."/>
            <person name="English S."/>
            <person name="Carruthers M."/>
            <person name="Jennings E.C."/>
            <person name="Chiamaka E.L."/>
            <person name="Frigard R.A."/>
            <person name="Pippel M."/>
            <person name="Attardo G.M."/>
            <person name="Benoit J.B."/>
            <person name="Bornberg-Bauer E."/>
            <person name="Tobe S.S."/>
        </authorList>
    </citation>
    <scope>NUCLEOTIDE SEQUENCE</scope>
    <source>
        <strain evidence="4">Stay&amp;Tobe</strain>
    </source>
</reference>
<evidence type="ECO:0000256" key="1">
    <source>
        <dbReference type="ARBA" id="ARBA00010728"/>
    </source>
</evidence>
<dbReference type="GO" id="GO:0004828">
    <property type="term" value="F:serine-tRNA ligase activity"/>
    <property type="evidence" value="ECO:0007669"/>
    <property type="project" value="InterPro"/>
</dbReference>
<dbReference type="InterPro" id="IPR002317">
    <property type="entry name" value="Ser-tRNA-ligase_type_1"/>
</dbReference>
<organism evidence="4 5">
    <name type="scientific">Diploptera punctata</name>
    <name type="common">Pacific beetle cockroach</name>
    <dbReference type="NCBI Taxonomy" id="6984"/>
    <lineage>
        <taxon>Eukaryota</taxon>
        <taxon>Metazoa</taxon>
        <taxon>Ecdysozoa</taxon>
        <taxon>Arthropoda</taxon>
        <taxon>Hexapoda</taxon>
        <taxon>Insecta</taxon>
        <taxon>Pterygota</taxon>
        <taxon>Neoptera</taxon>
        <taxon>Polyneoptera</taxon>
        <taxon>Dictyoptera</taxon>
        <taxon>Blattodea</taxon>
        <taxon>Blaberoidea</taxon>
        <taxon>Blaberidae</taxon>
        <taxon>Diplopterinae</taxon>
        <taxon>Diploptera</taxon>
    </lineage>
</organism>
<dbReference type="InterPro" id="IPR002314">
    <property type="entry name" value="aa-tRNA-synt_IIb"/>
</dbReference>
<gene>
    <name evidence="4" type="ORF">L9F63_007609</name>
</gene>
<evidence type="ECO:0000259" key="3">
    <source>
        <dbReference type="Pfam" id="PF00587"/>
    </source>
</evidence>
<evidence type="ECO:0000256" key="2">
    <source>
        <dbReference type="PIRSR" id="PIRSR001529-1"/>
    </source>
</evidence>
<dbReference type="Gene3D" id="1.10.287.40">
    <property type="entry name" value="Serine-tRNA synthetase, tRNA binding domain"/>
    <property type="match status" value="1"/>
</dbReference>
<sequence>MTGDEAKEQFSVLTPHIDADERFKEITSLKENISKRGLEIEVEKIQTLWNMLKQVEKDKVTLENKRVDIANKIKQLKGSGENSVKEMDKLKLQGKLLRDDLKTTTKAVWELEKLAIPRILNLPNDLHVRTPSSENIIFEVGKEATSKITESHVDIGKSLGILDCINSEWFYTKGHGAIFELGMLDYFANEIFNQNFIKFCNSDFSRSVVVEGCGINHEDPTDTFILKDTDDMLEAKDVNRLHLVGGTSFISFCAFHAKNIIPTTSLPLQLFAVGRHYTPNNQNGSNLFNTCQSTSVGLFILTSNQNSEIEEFDKCVAMITEIYKTLGYPFRIVYLPAKNLKKYESLKASIQMFSPYFGSYIEVGHICMCGSYISKRLLIRHGTEEDMKFTHVISGSAVSIPKLLGCLLEQYHYVNDFVDIPVPDEVKKYFVK</sequence>
<feature type="binding site" evidence="2">
    <location>
        <position position="247"/>
    </location>
    <ligand>
        <name>L-serine</name>
        <dbReference type="ChEBI" id="CHEBI:33384"/>
    </ligand>
</feature>
<evidence type="ECO:0000313" key="5">
    <source>
        <dbReference type="Proteomes" id="UP001233999"/>
    </source>
</evidence>
<proteinExistence type="inferred from homology"/>